<accession>A0A3D4V5W5</accession>
<dbReference type="Pfam" id="PF05163">
    <property type="entry name" value="DinB"/>
    <property type="match status" value="1"/>
</dbReference>
<organism evidence="4 5">
    <name type="scientific">Gemmatimonas aurantiaca</name>
    <dbReference type="NCBI Taxonomy" id="173480"/>
    <lineage>
        <taxon>Bacteria</taxon>
        <taxon>Pseudomonadati</taxon>
        <taxon>Gemmatimonadota</taxon>
        <taxon>Gemmatimonadia</taxon>
        <taxon>Gemmatimonadales</taxon>
        <taxon>Gemmatimonadaceae</taxon>
        <taxon>Gemmatimonas</taxon>
    </lineage>
</organism>
<feature type="binding site" evidence="3">
    <location>
        <position position="143"/>
    </location>
    <ligand>
        <name>a divalent metal cation</name>
        <dbReference type="ChEBI" id="CHEBI:60240"/>
    </ligand>
</feature>
<dbReference type="Proteomes" id="UP000264071">
    <property type="component" value="Unassembled WGS sequence"/>
</dbReference>
<comment type="similarity">
    <text evidence="1">Belongs to the DinB family.</text>
</comment>
<dbReference type="InterPro" id="IPR034660">
    <property type="entry name" value="DinB/YfiT-like"/>
</dbReference>
<dbReference type="Gene3D" id="1.20.120.450">
    <property type="entry name" value="dinb family like domain"/>
    <property type="match status" value="1"/>
</dbReference>
<comment type="caution">
    <text evidence="4">The sequence shown here is derived from an EMBL/GenBank/DDBJ whole genome shotgun (WGS) entry which is preliminary data.</text>
</comment>
<evidence type="ECO:0000313" key="5">
    <source>
        <dbReference type="Proteomes" id="UP000264071"/>
    </source>
</evidence>
<evidence type="ECO:0000256" key="1">
    <source>
        <dbReference type="ARBA" id="ARBA00008635"/>
    </source>
</evidence>
<evidence type="ECO:0000256" key="2">
    <source>
        <dbReference type="ARBA" id="ARBA00022723"/>
    </source>
</evidence>
<evidence type="ECO:0000256" key="3">
    <source>
        <dbReference type="PIRSR" id="PIRSR607837-1"/>
    </source>
</evidence>
<dbReference type="SUPFAM" id="SSF109854">
    <property type="entry name" value="DinB/YfiT-like putative metalloenzymes"/>
    <property type="match status" value="1"/>
</dbReference>
<keyword evidence="2 3" id="KW-0479">Metal-binding</keyword>
<protein>
    <submittedName>
        <fullName evidence="4">Damage-inducible protein DinB</fullName>
    </submittedName>
</protein>
<dbReference type="InterPro" id="IPR007837">
    <property type="entry name" value="DinB"/>
</dbReference>
<proteinExistence type="inferred from homology"/>
<dbReference type="GO" id="GO:0046872">
    <property type="term" value="F:metal ion binding"/>
    <property type="evidence" value="ECO:0007669"/>
    <property type="project" value="UniProtKB-KW"/>
</dbReference>
<gene>
    <name evidence="4" type="ORF">DGD08_04890</name>
</gene>
<feature type="binding site" evidence="3">
    <location>
        <position position="139"/>
    </location>
    <ligand>
        <name>a divalent metal cation</name>
        <dbReference type="ChEBI" id="CHEBI:60240"/>
    </ligand>
</feature>
<feature type="binding site" evidence="3">
    <location>
        <position position="63"/>
    </location>
    <ligand>
        <name>a divalent metal cation</name>
        <dbReference type="ChEBI" id="CHEBI:60240"/>
    </ligand>
</feature>
<sequence length="175" mass="19925">MSTRVTDADTTNFDQRSGLLTALLDSWDRNNTILVNLLHAVPDGALELRPIATSPSIGELFMHIHYCRLIFVEEDAPESATAMPEGEWRQESDRVRMAQWLNESAATVRTAVVRRLQEGRQMDRHYDHPILLLQHMIWHEGYHHGQIKLTLKLAGQALADEAIGAGTWDVWMDKT</sequence>
<evidence type="ECO:0000313" key="4">
    <source>
        <dbReference type="EMBL" id="HCT56533.1"/>
    </source>
</evidence>
<dbReference type="EMBL" id="DPIY01000005">
    <property type="protein sequence ID" value="HCT56533.1"/>
    <property type="molecule type" value="Genomic_DNA"/>
</dbReference>
<name>A0A3D4V5W5_9BACT</name>
<reference evidence="4 5" key="1">
    <citation type="journal article" date="2018" name="Nat. Biotechnol.">
        <title>A standardized bacterial taxonomy based on genome phylogeny substantially revises the tree of life.</title>
        <authorList>
            <person name="Parks D.H."/>
            <person name="Chuvochina M."/>
            <person name="Waite D.W."/>
            <person name="Rinke C."/>
            <person name="Skarshewski A."/>
            <person name="Chaumeil P.A."/>
            <person name="Hugenholtz P."/>
        </authorList>
    </citation>
    <scope>NUCLEOTIDE SEQUENCE [LARGE SCALE GENOMIC DNA]</scope>
    <source>
        <strain evidence="4">UBA8844</strain>
    </source>
</reference>
<dbReference type="AlphaFoldDB" id="A0A3D4V5W5"/>